<keyword evidence="7" id="KW-0456">Lyase</keyword>
<sequence>MRLLTFANRCHQIKEVPAHPGLDESVPHAPKRVHGLDSEEIEQALSNALRYVDSAYHDELRTEFLGELNDYGHIYMYRYRPTEIAMKAYPIHLYPWKTKQAACMMHQIMNNLDYAIAQYPNELVTYGGNGQVFSNWMQFRLTMHYLSIMNEEQTLVMNSGHPLGLFPSSRNSPRCIITNGMMIPRFSTPSQYQKSFALGVTQYGQMTAGSWCYIGPQELVLIPGIVHGTTLTVLNAFRRKFGSSSGAGRVFITSGLGGMSGAQAKAATICGCIGVIAEIDKSHLIKRQKQGWLDIYTDDVDEIISLIRHYREEKRATSIGYHGNIVRLWEKLVEVYEKSGELLVDIGSDQTSCHDIRGGGYLPIELTAEDAKTYIATNEAKYLELVRGTLCRHINALNKLSKAGLYFFDYGNAFLLEAGRAGADVFENGSTTKFKYPSYVQHIMGDIFSLGFGPYRWICSSGKPSDLKKTDEIAISVLEGIVDDGISETSKRQYEDNLRWIKEAEKHKLVVGSQARILYTDMKGRWKLAEAFNKAVAKGDISAPIILSRDHHDVSGTDSPFRETSNIYDGSTVTADMAVQNCLGDAARGATWVSLHNGGGVGWGEVINGGFGHVLDGSEEQIIKARRFLSWDVANGVARRCWSGSQVFYKFRNALAKIAIQEAMETDPNLIVTLPN</sequence>
<evidence type="ECO:0000256" key="10">
    <source>
        <dbReference type="ARBA" id="ARBA00070010"/>
    </source>
</evidence>
<dbReference type="SUPFAM" id="SSF111326">
    <property type="entry name" value="Urocanase"/>
    <property type="match status" value="1"/>
</dbReference>
<dbReference type="Gene3D" id="3.40.1770.10">
    <property type="entry name" value="Urocanase superfamily"/>
    <property type="match status" value="2"/>
</dbReference>
<evidence type="ECO:0000256" key="5">
    <source>
        <dbReference type="ARBA" id="ARBA00022808"/>
    </source>
</evidence>
<dbReference type="InterPro" id="IPR036190">
    <property type="entry name" value="Urocanase_sf"/>
</dbReference>
<dbReference type="FunFam" id="3.40.1770.10:FF:000002">
    <property type="entry name" value="Urocanate hydratase 1"/>
    <property type="match status" value="1"/>
</dbReference>
<dbReference type="Pfam" id="PF17391">
    <property type="entry name" value="Urocanase_N"/>
    <property type="match status" value="1"/>
</dbReference>
<gene>
    <name evidence="14" type="ORF">GSOID_T00014637001</name>
</gene>
<dbReference type="OrthoDB" id="194468at2759"/>
<dbReference type="EMBL" id="FN653072">
    <property type="protein sequence ID" value="CBY19724.1"/>
    <property type="molecule type" value="Genomic_DNA"/>
</dbReference>
<evidence type="ECO:0000256" key="3">
    <source>
        <dbReference type="ARBA" id="ARBA00007578"/>
    </source>
</evidence>
<evidence type="ECO:0000313" key="15">
    <source>
        <dbReference type="Proteomes" id="UP000001307"/>
    </source>
</evidence>
<dbReference type="Proteomes" id="UP000001307">
    <property type="component" value="Unassembled WGS sequence"/>
</dbReference>
<dbReference type="Pfam" id="PF01175">
    <property type="entry name" value="Urocanase"/>
    <property type="match status" value="1"/>
</dbReference>
<dbReference type="NCBIfam" id="NF003820">
    <property type="entry name" value="PRK05414.1"/>
    <property type="match status" value="1"/>
</dbReference>
<dbReference type="AlphaFoldDB" id="E4XLP6"/>
<reference evidence="14" key="1">
    <citation type="journal article" date="2010" name="Science">
        <title>Plasticity of animal genome architecture unmasked by rapid evolution of a pelagic tunicate.</title>
        <authorList>
            <person name="Denoeud F."/>
            <person name="Henriet S."/>
            <person name="Mungpakdee S."/>
            <person name="Aury J.M."/>
            <person name="Da Silva C."/>
            <person name="Brinkmann H."/>
            <person name="Mikhaleva J."/>
            <person name="Olsen L.C."/>
            <person name="Jubin C."/>
            <person name="Canestro C."/>
            <person name="Bouquet J.M."/>
            <person name="Danks G."/>
            <person name="Poulain J."/>
            <person name="Campsteijn C."/>
            <person name="Adamski M."/>
            <person name="Cross I."/>
            <person name="Yadetie F."/>
            <person name="Muffato M."/>
            <person name="Louis A."/>
            <person name="Butcher S."/>
            <person name="Tsagkogeorga G."/>
            <person name="Konrad A."/>
            <person name="Singh S."/>
            <person name="Jensen M.F."/>
            <person name="Cong E.H."/>
            <person name="Eikeseth-Otteraa H."/>
            <person name="Noel B."/>
            <person name="Anthouard V."/>
            <person name="Porcel B.M."/>
            <person name="Kachouri-Lafond R."/>
            <person name="Nishino A."/>
            <person name="Ugolini M."/>
            <person name="Chourrout P."/>
            <person name="Nishida H."/>
            <person name="Aasland R."/>
            <person name="Huzurbazar S."/>
            <person name="Westhof E."/>
            <person name="Delsuc F."/>
            <person name="Lehrach H."/>
            <person name="Reinhardt R."/>
            <person name="Weissenbach J."/>
            <person name="Roy S.W."/>
            <person name="Artiguenave F."/>
            <person name="Postlethwait J.H."/>
            <person name="Manak J.R."/>
            <person name="Thompson E.M."/>
            <person name="Jaillon O."/>
            <person name="Du Pasquier L."/>
            <person name="Boudinot P."/>
            <person name="Liberles D.A."/>
            <person name="Volff J.N."/>
            <person name="Philippe H."/>
            <person name="Lenhard B."/>
            <person name="Roest Crollius H."/>
            <person name="Wincker P."/>
            <person name="Chourrout D."/>
        </authorList>
    </citation>
    <scope>NUCLEOTIDE SEQUENCE [LARGE SCALE GENOMIC DNA]</scope>
</reference>
<evidence type="ECO:0000256" key="8">
    <source>
        <dbReference type="ARBA" id="ARBA00031640"/>
    </source>
</evidence>
<dbReference type="InterPro" id="IPR035085">
    <property type="entry name" value="Urocanase_Rossmann-like"/>
</dbReference>
<dbReference type="FunFam" id="3.40.1770.10:FF:000003">
    <property type="entry name" value="Urocanate hydratase 1"/>
    <property type="match status" value="1"/>
</dbReference>
<evidence type="ECO:0000256" key="4">
    <source>
        <dbReference type="ARBA" id="ARBA00011992"/>
    </source>
</evidence>
<dbReference type="Pfam" id="PF17392">
    <property type="entry name" value="Urocanase_C"/>
    <property type="match status" value="1"/>
</dbReference>
<comment type="cofactor">
    <cofactor evidence="1">
        <name>NAD(+)</name>
        <dbReference type="ChEBI" id="CHEBI:57540"/>
    </cofactor>
</comment>
<dbReference type="GO" id="GO:0019557">
    <property type="term" value="P:L-histidine catabolic process to glutamate and formate"/>
    <property type="evidence" value="ECO:0007669"/>
    <property type="project" value="UniProtKB-UniPathway"/>
</dbReference>
<dbReference type="InterPro" id="IPR023636">
    <property type="entry name" value="Urocanase_CS"/>
</dbReference>
<dbReference type="Gene3D" id="3.40.50.10730">
    <property type="entry name" value="Urocanase like domains"/>
    <property type="match status" value="1"/>
</dbReference>
<dbReference type="InterPro" id="IPR035400">
    <property type="entry name" value="Urocanase_N"/>
</dbReference>
<dbReference type="PROSITE" id="PS01233">
    <property type="entry name" value="UROCANASE"/>
    <property type="match status" value="1"/>
</dbReference>
<dbReference type="GO" id="GO:0016153">
    <property type="term" value="F:urocanate hydratase activity"/>
    <property type="evidence" value="ECO:0007669"/>
    <property type="project" value="UniProtKB-EC"/>
</dbReference>
<comment type="catalytic activity">
    <reaction evidence="9">
        <text>4-imidazolone-5-propanoate = trans-urocanate + H2O</text>
        <dbReference type="Rhea" id="RHEA:13101"/>
        <dbReference type="ChEBI" id="CHEBI:15377"/>
        <dbReference type="ChEBI" id="CHEBI:17771"/>
        <dbReference type="ChEBI" id="CHEBI:77893"/>
        <dbReference type="EC" id="4.2.1.49"/>
    </reaction>
</comment>
<dbReference type="InParanoid" id="E4XLP6"/>
<evidence type="ECO:0000256" key="9">
    <source>
        <dbReference type="ARBA" id="ARBA00047623"/>
    </source>
</evidence>
<evidence type="ECO:0000259" key="12">
    <source>
        <dbReference type="Pfam" id="PF17391"/>
    </source>
</evidence>
<name>E4XLP6_OIKDI</name>
<dbReference type="PANTHER" id="PTHR12216:SF3">
    <property type="entry name" value="UROCANATE HYDRATASE"/>
    <property type="match status" value="1"/>
</dbReference>
<comment type="similarity">
    <text evidence="3">Belongs to the urocanase family.</text>
</comment>
<evidence type="ECO:0000256" key="2">
    <source>
        <dbReference type="ARBA" id="ARBA00004794"/>
    </source>
</evidence>
<dbReference type="InterPro" id="IPR055351">
    <property type="entry name" value="Urocanase"/>
</dbReference>
<evidence type="ECO:0000256" key="6">
    <source>
        <dbReference type="ARBA" id="ARBA00023027"/>
    </source>
</evidence>
<evidence type="ECO:0000313" key="14">
    <source>
        <dbReference type="EMBL" id="CBY19724.1"/>
    </source>
</evidence>
<evidence type="ECO:0000256" key="1">
    <source>
        <dbReference type="ARBA" id="ARBA00001911"/>
    </source>
</evidence>
<dbReference type="GO" id="GO:0019556">
    <property type="term" value="P:L-histidine catabolic process to glutamate and formamide"/>
    <property type="evidence" value="ECO:0007669"/>
    <property type="project" value="UniProtKB-UniPathway"/>
</dbReference>
<accession>E4XLP6</accession>
<organism evidence="14">
    <name type="scientific">Oikopleura dioica</name>
    <name type="common">Tunicate</name>
    <dbReference type="NCBI Taxonomy" id="34765"/>
    <lineage>
        <taxon>Eukaryota</taxon>
        <taxon>Metazoa</taxon>
        <taxon>Chordata</taxon>
        <taxon>Tunicata</taxon>
        <taxon>Appendicularia</taxon>
        <taxon>Copelata</taxon>
        <taxon>Oikopleuridae</taxon>
        <taxon>Oikopleura</taxon>
    </lineage>
</organism>
<dbReference type="UniPathway" id="UPA00379">
    <property type="reaction ID" value="UER00550"/>
</dbReference>
<comment type="pathway">
    <text evidence="2">Amino-acid degradation; L-histidine degradation into L-glutamate; N-formimidoyl-L-glutamate from L-histidine: step 2/3.</text>
</comment>
<feature type="domain" description="Urocanase C-terminal" evidence="13">
    <location>
        <begin position="446"/>
        <end position="646"/>
    </location>
</feature>
<dbReference type="InterPro" id="IPR035401">
    <property type="entry name" value="Urocanase_C"/>
</dbReference>
<dbReference type="PIRSF" id="PIRSF001423">
    <property type="entry name" value="Urocanate_hydrat"/>
    <property type="match status" value="1"/>
</dbReference>
<feature type="domain" description="Urocanase N-terminal" evidence="12">
    <location>
        <begin position="86"/>
        <end position="212"/>
    </location>
</feature>
<evidence type="ECO:0000259" key="13">
    <source>
        <dbReference type="Pfam" id="PF17392"/>
    </source>
</evidence>
<keyword evidence="5" id="KW-0369">Histidine metabolism</keyword>
<proteinExistence type="inferred from homology"/>
<protein>
    <recommendedName>
        <fullName evidence="10">Urocanate hydratase</fullName>
        <ecNumber evidence="4">4.2.1.49</ecNumber>
    </recommendedName>
    <alternativeName>
        <fullName evidence="8">Imidazolonepropionate hydrolase</fullName>
    </alternativeName>
</protein>
<dbReference type="EC" id="4.2.1.49" evidence="4"/>
<dbReference type="PANTHER" id="PTHR12216">
    <property type="entry name" value="UROCANATE HYDRATASE"/>
    <property type="match status" value="1"/>
</dbReference>
<evidence type="ECO:0000259" key="11">
    <source>
        <dbReference type="Pfam" id="PF01175"/>
    </source>
</evidence>
<dbReference type="InterPro" id="IPR023637">
    <property type="entry name" value="Urocanase-like"/>
</dbReference>
<keyword evidence="6" id="KW-0520">NAD</keyword>
<keyword evidence="15" id="KW-1185">Reference proteome</keyword>
<dbReference type="HAMAP" id="MF_00577">
    <property type="entry name" value="HutU"/>
    <property type="match status" value="1"/>
</dbReference>
<dbReference type="InterPro" id="IPR038364">
    <property type="entry name" value="Urocanase_central_sf"/>
</dbReference>
<evidence type="ECO:0000256" key="7">
    <source>
        <dbReference type="ARBA" id="ARBA00023239"/>
    </source>
</evidence>
<feature type="domain" description="Urocanase Rossmann-like" evidence="11">
    <location>
        <begin position="224"/>
        <end position="443"/>
    </location>
</feature>